<proteinExistence type="predicted"/>
<accession>A0A6L2LF01</accession>
<gene>
    <name evidence="1" type="ORF">Tci_031708</name>
</gene>
<name>A0A6L2LF01_TANCI</name>
<protein>
    <submittedName>
        <fullName evidence="1">Uncharacterized protein</fullName>
    </submittedName>
</protein>
<dbReference type="AlphaFoldDB" id="A0A6L2LF01"/>
<evidence type="ECO:0000313" key="1">
    <source>
        <dbReference type="EMBL" id="GEU59730.1"/>
    </source>
</evidence>
<comment type="caution">
    <text evidence="1">The sequence shown here is derived from an EMBL/GenBank/DDBJ whole genome shotgun (WGS) entry which is preliminary data.</text>
</comment>
<organism evidence="1">
    <name type="scientific">Tanacetum cinerariifolium</name>
    <name type="common">Dalmatian daisy</name>
    <name type="synonym">Chrysanthemum cinerariifolium</name>
    <dbReference type="NCBI Taxonomy" id="118510"/>
    <lineage>
        <taxon>Eukaryota</taxon>
        <taxon>Viridiplantae</taxon>
        <taxon>Streptophyta</taxon>
        <taxon>Embryophyta</taxon>
        <taxon>Tracheophyta</taxon>
        <taxon>Spermatophyta</taxon>
        <taxon>Magnoliopsida</taxon>
        <taxon>eudicotyledons</taxon>
        <taxon>Gunneridae</taxon>
        <taxon>Pentapetalae</taxon>
        <taxon>asterids</taxon>
        <taxon>campanulids</taxon>
        <taxon>Asterales</taxon>
        <taxon>Asteraceae</taxon>
        <taxon>Asteroideae</taxon>
        <taxon>Anthemideae</taxon>
        <taxon>Anthemidinae</taxon>
        <taxon>Tanacetum</taxon>
    </lineage>
</organism>
<sequence>MWSPFCSEGRNLPSNLPSTFLGNRRMHHILFCPFVMENKMEFNCWFSMESRRKKLFAFGNKLLLDIGASCMVDSENEAHYILRSVDRSS</sequence>
<reference evidence="1" key="1">
    <citation type="journal article" date="2019" name="Sci. Rep.">
        <title>Draft genome of Tanacetum cinerariifolium, the natural source of mosquito coil.</title>
        <authorList>
            <person name="Yamashiro T."/>
            <person name="Shiraishi A."/>
            <person name="Satake H."/>
            <person name="Nakayama K."/>
        </authorList>
    </citation>
    <scope>NUCLEOTIDE SEQUENCE</scope>
</reference>
<dbReference type="EMBL" id="BKCJ010004220">
    <property type="protein sequence ID" value="GEU59730.1"/>
    <property type="molecule type" value="Genomic_DNA"/>
</dbReference>